<sequence>MNQKQLFGSRKDLNCSGNGTKVWSSQLVLGLGIPQLTINLISVAFNCTVIFTIVSTKDLHKPIFVLFCNLAFSDLFTSSSGFWISVLFITDPESTIFGSKDILIPYAFYTISILSTIYNLVSIGIERYLAVAEGFRTRCRISRNQALVAALINWTLAFLLGGMPLMGWDCYKKENRSVLYSPLCIDYLIFITIPNCVVAFILPFFTYLSIIVILRKQKCAMKAHRQTLGAYKSAELQVAITSIFIWLLALVSYAPFFAGVILDATMQLCPTGAYPSVFVFRNCTAMMITMNSLGNPIIYTLKVKNLGHKLKLLKCPSSNRIQVQAIGNR</sequence>
<feature type="transmembrane region" description="Helical" evidence="10">
    <location>
        <begin position="106"/>
        <end position="125"/>
    </location>
</feature>
<keyword evidence="6 10" id="KW-0472">Membrane</keyword>
<proteinExistence type="inferred from homology"/>
<evidence type="ECO:0000313" key="13">
    <source>
        <dbReference type="Proteomes" id="UP000594220"/>
    </source>
</evidence>
<protein>
    <recommendedName>
        <fullName evidence="11">G-protein coupled receptors family 1 profile domain-containing protein</fullName>
    </recommendedName>
</protein>
<dbReference type="InterPro" id="IPR017452">
    <property type="entry name" value="GPCR_Rhodpsn_7TM"/>
</dbReference>
<evidence type="ECO:0000256" key="4">
    <source>
        <dbReference type="ARBA" id="ARBA00022989"/>
    </source>
</evidence>
<keyword evidence="7 9" id="KW-0675">Receptor</keyword>
<evidence type="ECO:0000256" key="3">
    <source>
        <dbReference type="ARBA" id="ARBA00022692"/>
    </source>
</evidence>
<evidence type="ECO:0000256" key="8">
    <source>
        <dbReference type="ARBA" id="ARBA00023224"/>
    </source>
</evidence>
<evidence type="ECO:0000259" key="11">
    <source>
        <dbReference type="PROSITE" id="PS50262"/>
    </source>
</evidence>
<evidence type="ECO:0000256" key="6">
    <source>
        <dbReference type="ARBA" id="ARBA00023136"/>
    </source>
</evidence>
<evidence type="ECO:0000256" key="9">
    <source>
        <dbReference type="RuleBase" id="RU000688"/>
    </source>
</evidence>
<keyword evidence="8 9" id="KW-0807">Transducer</keyword>
<feature type="transmembrane region" description="Helical" evidence="10">
    <location>
        <begin position="235"/>
        <end position="258"/>
    </location>
</feature>
<feature type="transmembrane region" description="Helical" evidence="10">
    <location>
        <begin position="63"/>
        <end position="86"/>
    </location>
</feature>
<reference evidence="12" key="2">
    <citation type="submission" date="2025-09" db="UniProtKB">
        <authorList>
            <consortium name="Ensembl"/>
        </authorList>
    </citation>
    <scope>IDENTIFICATION</scope>
</reference>
<dbReference type="AlphaFoldDB" id="A0A7M4FXT1"/>
<evidence type="ECO:0000256" key="5">
    <source>
        <dbReference type="ARBA" id="ARBA00023040"/>
    </source>
</evidence>
<dbReference type="Proteomes" id="UP000594220">
    <property type="component" value="Unplaced"/>
</dbReference>
<dbReference type="PROSITE" id="PS00237">
    <property type="entry name" value="G_PROTEIN_RECEP_F1_1"/>
    <property type="match status" value="1"/>
</dbReference>
<feature type="transmembrane region" description="Helical" evidence="10">
    <location>
        <begin position="187"/>
        <end position="214"/>
    </location>
</feature>
<keyword evidence="3 9" id="KW-0812">Transmembrane</keyword>
<dbReference type="OMA" id="FITIPHC"/>
<dbReference type="PROSITE" id="PS50262">
    <property type="entry name" value="G_PROTEIN_RECEP_F1_2"/>
    <property type="match status" value="1"/>
</dbReference>
<keyword evidence="2" id="KW-1003">Cell membrane</keyword>
<dbReference type="GO" id="GO:0004930">
    <property type="term" value="F:G protein-coupled receptor activity"/>
    <property type="evidence" value="ECO:0007669"/>
    <property type="project" value="UniProtKB-KW"/>
</dbReference>
<dbReference type="Gene3D" id="1.20.1070.10">
    <property type="entry name" value="Rhodopsin 7-helix transmembrane proteins"/>
    <property type="match status" value="1"/>
</dbReference>
<dbReference type="PANTHER" id="PTHR22750">
    <property type="entry name" value="G-PROTEIN COUPLED RECEPTOR"/>
    <property type="match status" value="1"/>
</dbReference>
<dbReference type="GeneTree" id="ENSGT00670000098452"/>
<evidence type="ECO:0000256" key="7">
    <source>
        <dbReference type="ARBA" id="ARBA00023170"/>
    </source>
</evidence>
<evidence type="ECO:0000313" key="12">
    <source>
        <dbReference type="Ensembl" id="ENSCPRP00005014967.1"/>
    </source>
</evidence>
<feature type="transmembrane region" description="Helical" evidence="10">
    <location>
        <begin position="146"/>
        <end position="167"/>
    </location>
</feature>
<evidence type="ECO:0000256" key="2">
    <source>
        <dbReference type="ARBA" id="ARBA00022475"/>
    </source>
</evidence>
<keyword evidence="13" id="KW-1185">Reference proteome</keyword>
<dbReference type="PRINTS" id="PR00237">
    <property type="entry name" value="GPCRRHODOPSN"/>
</dbReference>
<dbReference type="GO" id="GO:0005886">
    <property type="term" value="C:plasma membrane"/>
    <property type="evidence" value="ECO:0007669"/>
    <property type="project" value="UniProtKB-SubCell"/>
</dbReference>
<dbReference type="InterPro" id="IPR000276">
    <property type="entry name" value="GPCR_Rhodpsn"/>
</dbReference>
<comment type="subcellular location">
    <subcellularLocation>
        <location evidence="1">Cell membrane</location>
        <topology evidence="1">Multi-pass membrane protein</topology>
    </subcellularLocation>
</comment>
<feature type="transmembrane region" description="Helical" evidence="10">
    <location>
        <begin position="278"/>
        <end position="301"/>
    </location>
</feature>
<feature type="transmembrane region" description="Helical" evidence="10">
    <location>
        <begin position="27"/>
        <end position="51"/>
    </location>
</feature>
<comment type="similarity">
    <text evidence="9">Belongs to the G-protein coupled receptor 1 family.</text>
</comment>
<evidence type="ECO:0000256" key="1">
    <source>
        <dbReference type="ARBA" id="ARBA00004651"/>
    </source>
</evidence>
<keyword evidence="5 9" id="KW-0297">G-protein coupled receptor</keyword>
<feature type="domain" description="G-protein coupled receptors family 1 profile" evidence="11">
    <location>
        <begin position="45"/>
        <end position="299"/>
    </location>
</feature>
<accession>A0A7M4FXT1</accession>
<organism evidence="12 13">
    <name type="scientific">Crocodylus porosus</name>
    <name type="common">Saltwater crocodile</name>
    <name type="synonym">Estuarine crocodile</name>
    <dbReference type="NCBI Taxonomy" id="8502"/>
    <lineage>
        <taxon>Eukaryota</taxon>
        <taxon>Metazoa</taxon>
        <taxon>Chordata</taxon>
        <taxon>Craniata</taxon>
        <taxon>Vertebrata</taxon>
        <taxon>Euteleostomi</taxon>
        <taxon>Archelosauria</taxon>
        <taxon>Archosauria</taxon>
        <taxon>Crocodylia</taxon>
        <taxon>Longirostres</taxon>
        <taxon>Crocodylidae</taxon>
        <taxon>Crocodylus</taxon>
    </lineage>
</organism>
<keyword evidence="4 10" id="KW-1133">Transmembrane helix</keyword>
<dbReference type="Ensembl" id="ENSCPRT00005017574.1">
    <property type="protein sequence ID" value="ENSCPRP00005014967.1"/>
    <property type="gene ID" value="ENSCPRG00005010510.1"/>
</dbReference>
<dbReference type="Pfam" id="PF00001">
    <property type="entry name" value="7tm_1"/>
    <property type="match status" value="1"/>
</dbReference>
<dbReference type="SUPFAM" id="SSF81321">
    <property type="entry name" value="Family A G protein-coupled receptor-like"/>
    <property type="match status" value="1"/>
</dbReference>
<evidence type="ECO:0000256" key="10">
    <source>
        <dbReference type="SAM" id="Phobius"/>
    </source>
</evidence>
<name>A0A7M4FXT1_CROPO</name>
<reference evidence="12" key="1">
    <citation type="submission" date="2025-08" db="UniProtKB">
        <authorList>
            <consortium name="Ensembl"/>
        </authorList>
    </citation>
    <scope>IDENTIFICATION</scope>
</reference>